<dbReference type="Pfam" id="PF07940">
    <property type="entry name" value="Hepar_II_III_C"/>
    <property type="match status" value="1"/>
</dbReference>
<dbReference type="EMBL" id="DVLP01000454">
    <property type="protein sequence ID" value="HIT77056.1"/>
    <property type="molecule type" value="Genomic_DNA"/>
</dbReference>
<keyword evidence="4" id="KW-0456">Lyase</keyword>
<feature type="region of interest" description="Disordered" evidence="5">
    <location>
        <begin position="473"/>
        <end position="493"/>
    </location>
</feature>
<accession>A0A9D1KP09</accession>
<proteinExistence type="predicted"/>
<dbReference type="GO" id="GO:0042597">
    <property type="term" value="C:periplasmic space"/>
    <property type="evidence" value="ECO:0007669"/>
    <property type="project" value="UniProtKB-SubCell"/>
</dbReference>
<sequence>MSEAVELGGVAFPRERGGWWHEYVCAIHGTELLHEGLTGGRFPTDGVRCPHGCRWDTPAVRGAWVVLAHQAYATRLVELAESDDTDAHDEAATVLTAYAQFRAGLPSGHDGAQAWMTSGRLFHQALTEAIWAVRIATAAWALRGRGRELEPQVDGLLRDLADDARRSRDLLVTQGKSRSNYVAWLNAAGAVCSHDPEWLTGPYGMFEHLLEATLPDGWHWEATTYYHSFVLRAALVAIGSMPEVAVPEAVQERLSAMRRVLVQTMTPSGVLPALSDGPYRRDGYTAELAELALEPDPDQAAIVVQPDGGRVVIRHAGIHALVNFGPHGESHGHADTGSLLLHGAAPDVVSDWQPDPGQVPYAHRAWRRHYASTAAHPSVSVDGEDQHPCQGVLEEVTDEHVRIRCDTAWPGVWFERSLSLRADGLLDEVTVHCDRPRRIGLHLRPAVDLVVTADEGGFTTRWAGGQVLHGHHHSSTASELLTRPWPGPADDPQRQVTAVDWVAETDVVTFTSLYRVGSDG</sequence>
<organism evidence="7 8">
    <name type="scientific">Candidatus Avipropionibacterium avicola</name>
    <dbReference type="NCBI Taxonomy" id="2840701"/>
    <lineage>
        <taxon>Bacteria</taxon>
        <taxon>Bacillati</taxon>
        <taxon>Actinomycetota</taxon>
        <taxon>Actinomycetes</taxon>
        <taxon>Propionibacteriales</taxon>
        <taxon>Propionibacteriaceae</taxon>
        <taxon>Propionibacteriaceae incertae sedis</taxon>
        <taxon>Candidatus Avipropionibacterium</taxon>
    </lineage>
</organism>
<evidence type="ECO:0000259" key="6">
    <source>
        <dbReference type="Pfam" id="PF07940"/>
    </source>
</evidence>
<gene>
    <name evidence="7" type="ORF">IAA98_15870</name>
</gene>
<keyword evidence="2" id="KW-0732">Signal</keyword>
<reference evidence="7" key="2">
    <citation type="journal article" date="2021" name="PeerJ">
        <title>Extensive microbial diversity within the chicken gut microbiome revealed by metagenomics and culture.</title>
        <authorList>
            <person name="Gilroy R."/>
            <person name="Ravi A."/>
            <person name="Getino M."/>
            <person name="Pursley I."/>
            <person name="Horton D.L."/>
            <person name="Alikhan N.F."/>
            <person name="Baker D."/>
            <person name="Gharbi K."/>
            <person name="Hall N."/>
            <person name="Watson M."/>
            <person name="Adriaenssens E.M."/>
            <person name="Foster-Nyarko E."/>
            <person name="Jarju S."/>
            <person name="Secka A."/>
            <person name="Antonio M."/>
            <person name="Oren A."/>
            <person name="Chaudhuri R.R."/>
            <person name="La Ragione R."/>
            <person name="Hildebrand F."/>
            <person name="Pallen M.J."/>
        </authorList>
    </citation>
    <scope>NUCLEOTIDE SEQUENCE</scope>
    <source>
        <strain evidence="7">ChiGjej1B1-24693</strain>
    </source>
</reference>
<dbReference type="Gene3D" id="2.70.98.70">
    <property type="match status" value="1"/>
</dbReference>
<comment type="caution">
    <text evidence="7">The sequence shown here is derived from an EMBL/GenBank/DDBJ whole genome shotgun (WGS) entry which is preliminary data.</text>
</comment>
<keyword evidence="3" id="KW-0574">Periplasm</keyword>
<protein>
    <submittedName>
        <fullName evidence="7">Heparinase II/III family protein</fullName>
    </submittedName>
</protein>
<name>A0A9D1KP09_9ACTN</name>
<dbReference type="InterPro" id="IPR008929">
    <property type="entry name" value="Chondroitin_lyas"/>
</dbReference>
<dbReference type="PANTHER" id="PTHR39210">
    <property type="entry name" value="HEPARIN-SULFATE LYASE"/>
    <property type="match status" value="1"/>
</dbReference>
<reference evidence="7" key="1">
    <citation type="submission" date="2020-10" db="EMBL/GenBank/DDBJ databases">
        <authorList>
            <person name="Gilroy R."/>
        </authorList>
    </citation>
    <scope>NUCLEOTIDE SEQUENCE</scope>
    <source>
        <strain evidence="7">ChiGjej1B1-24693</strain>
    </source>
</reference>
<comment type="subcellular location">
    <subcellularLocation>
        <location evidence="1">Periplasm</location>
    </subcellularLocation>
</comment>
<dbReference type="Gene3D" id="1.50.10.100">
    <property type="entry name" value="Chondroitin AC/alginate lyase"/>
    <property type="match status" value="1"/>
</dbReference>
<evidence type="ECO:0000313" key="7">
    <source>
        <dbReference type="EMBL" id="HIT77056.1"/>
    </source>
</evidence>
<evidence type="ECO:0000256" key="4">
    <source>
        <dbReference type="ARBA" id="ARBA00023239"/>
    </source>
</evidence>
<dbReference type="InterPro" id="IPR012480">
    <property type="entry name" value="Hepar_II_III_C"/>
</dbReference>
<feature type="domain" description="Heparinase II/III-like C-terminal" evidence="6">
    <location>
        <begin position="306"/>
        <end position="461"/>
    </location>
</feature>
<evidence type="ECO:0000256" key="5">
    <source>
        <dbReference type="SAM" id="MobiDB-lite"/>
    </source>
</evidence>
<dbReference type="Proteomes" id="UP000886842">
    <property type="component" value="Unassembled WGS sequence"/>
</dbReference>
<dbReference type="SUPFAM" id="SSF48230">
    <property type="entry name" value="Chondroitin AC/alginate lyase"/>
    <property type="match status" value="1"/>
</dbReference>
<evidence type="ECO:0000313" key="8">
    <source>
        <dbReference type="Proteomes" id="UP000886842"/>
    </source>
</evidence>
<dbReference type="GO" id="GO:0016829">
    <property type="term" value="F:lyase activity"/>
    <property type="evidence" value="ECO:0007669"/>
    <property type="project" value="UniProtKB-KW"/>
</dbReference>
<dbReference type="AlphaFoldDB" id="A0A9D1KP09"/>
<evidence type="ECO:0000256" key="1">
    <source>
        <dbReference type="ARBA" id="ARBA00004418"/>
    </source>
</evidence>
<evidence type="ECO:0000256" key="2">
    <source>
        <dbReference type="ARBA" id="ARBA00022729"/>
    </source>
</evidence>
<evidence type="ECO:0000256" key="3">
    <source>
        <dbReference type="ARBA" id="ARBA00022764"/>
    </source>
</evidence>
<dbReference type="PANTHER" id="PTHR39210:SF1">
    <property type="entry name" value="HEPARIN-SULFATE LYASE"/>
    <property type="match status" value="1"/>
</dbReference>